<evidence type="ECO:0000313" key="2">
    <source>
        <dbReference type="EMBL" id="ORY56853.1"/>
    </source>
</evidence>
<accession>A0A1Y2DC55</accession>
<dbReference type="OrthoDB" id="4705642at2759"/>
<dbReference type="EMBL" id="MCFJ01000021">
    <property type="protein sequence ID" value="ORY56853.1"/>
    <property type="molecule type" value="Genomic_DNA"/>
</dbReference>
<keyword evidence="3" id="KW-1185">Reference proteome</keyword>
<feature type="compositionally biased region" description="Basic residues" evidence="1">
    <location>
        <begin position="14"/>
        <end position="26"/>
    </location>
</feature>
<dbReference type="InParanoid" id="A0A1Y2DC55"/>
<comment type="caution">
    <text evidence="2">The sequence shown here is derived from an EMBL/GenBank/DDBJ whole genome shotgun (WGS) entry which is preliminary data.</text>
</comment>
<reference evidence="2 3" key="1">
    <citation type="submission" date="2016-07" db="EMBL/GenBank/DDBJ databases">
        <title>Pervasive Adenine N6-methylation of Active Genes in Fungi.</title>
        <authorList>
            <consortium name="DOE Joint Genome Institute"/>
            <person name="Mondo S.J."/>
            <person name="Dannebaum R.O."/>
            <person name="Kuo R.C."/>
            <person name="Labutti K."/>
            <person name="Haridas S."/>
            <person name="Kuo A."/>
            <person name="Salamov A."/>
            <person name="Ahrendt S.R."/>
            <person name="Lipzen A."/>
            <person name="Sullivan W."/>
            <person name="Andreopoulos W.B."/>
            <person name="Clum A."/>
            <person name="Lindquist E."/>
            <person name="Daum C."/>
            <person name="Ramamoorthy G.K."/>
            <person name="Gryganskyi A."/>
            <person name="Culley D."/>
            <person name="Magnuson J.K."/>
            <person name="James T.Y."/>
            <person name="O'Malley M.A."/>
            <person name="Stajich J.E."/>
            <person name="Spatafora J.W."/>
            <person name="Visel A."/>
            <person name="Grigoriev I.V."/>
        </authorList>
    </citation>
    <scope>NUCLEOTIDE SEQUENCE [LARGE SCALE GENOMIC DNA]</scope>
    <source>
        <strain evidence="2 3">CBS 129021</strain>
    </source>
</reference>
<feature type="compositionally biased region" description="Basic and acidic residues" evidence="1">
    <location>
        <begin position="336"/>
        <end position="356"/>
    </location>
</feature>
<organism evidence="2 3">
    <name type="scientific">Pseudomassariella vexata</name>
    <dbReference type="NCBI Taxonomy" id="1141098"/>
    <lineage>
        <taxon>Eukaryota</taxon>
        <taxon>Fungi</taxon>
        <taxon>Dikarya</taxon>
        <taxon>Ascomycota</taxon>
        <taxon>Pezizomycotina</taxon>
        <taxon>Sordariomycetes</taxon>
        <taxon>Xylariomycetidae</taxon>
        <taxon>Amphisphaeriales</taxon>
        <taxon>Pseudomassariaceae</taxon>
        <taxon>Pseudomassariella</taxon>
    </lineage>
</organism>
<evidence type="ECO:0000256" key="1">
    <source>
        <dbReference type="SAM" id="MobiDB-lite"/>
    </source>
</evidence>
<dbReference type="GeneID" id="63780717"/>
<evidence type="ECO:0000313" key="3">
    <source>
        <dbReference type="Proteomes" id="UP000193689"/>
    </source>
</evidence>
<protein>
    <submittedName>
        <fullName evidence="2">Uncharacterized protein</fullName>
    </submittedName>
</protein>
<dbReference type="RefSeq" id="XP_040710320.1">
    <property type="nucleotide sequence ID" value="XM_040864505.1"/>
</dbReference>
<feature type="compositionally biased region" description="Basic and acidic residues" evidence="1">
    <location>
        <begin position="296"/>
        <end position="324"/>
    </location>
</feature>
<dbReference type="AlphaFoldDB" id="A0A1Y2DC55"/>
<gene>
    <name evidence="2" type="ORF">BCR38DRAFT_490301</name>
</gene>
<sequence length="356" mass="40488">MCFLWPCPKCYKKAKRKSKRNAKPKQKPAAEQAIEQHAAGSLDRLWKQQKPVAFDPRISFIPILERTPKPEALEFPQFIRSRMDDSPRNFSGWPNAFARHPRPSGPQRHNLEECPCAACAHFRGWKQLNTSPEHRADEDGNDRFPPSPRPPSSNITGTRPNISPPRRAPNAFMKDTTPAQVQPSFMSPAAGTAYPQVYVCPRSSPHLSFPVLDYSRTHGDPSSTPWPHLYVAIVPENAATLVDLVATLAPKGSGVELSARAMGSGELVEITRFGDGLAELRDRIIQLEVWDEEAMREEKTREAKEKEKAERKKVRREEAERDARWGYGLRPPHGSVELRRGKTSRVERDWDEEWKY</sequence>
<name>A0A1Y2DC55_9PEZI</name>
<feature type="region of interest" description="Disordered" evidence="1">
    <location>
        <begin position="14"/>
        <end position="36"/>
    </location>
</feature>
<feature type="region of interest" description="Disordered" evidence="1">
    <location>
        <begin position="131"/>
        <end position="172"/>
    </location>
</feature>
<feature type="compositionally biased region" description="Basic and acidic residues" evidence="1">
    <location>
        <begin position="132"/>
        <end position="142"/>
    </location>
</feature>
<proteinExistence type="predicted"/>
<dbReference type="Proteomes" id="UP000193689">
    <property type="component" value="Unassembled WGS sequence"/>
</dbReference>
<feature type="region of interest" description="Disordered" evidence="1">
    <location>
        <begin position="296"/>
        <end position="356"/>
    </location>
</feature>